<reference evidence="4" key="1">
    <citation type="journal article" date="2014" name="Int. J. Syst. Evol. Microbiol.">
        <title>Complete genome sequence of Corynebacterium casei LMG S-19264T (=DSM 44701T), isolated from a smear-ripened cheese.</title>
        <authorList>
            <consortium name="US DOE Joint Genome Institute (JGI-PGF)"/>
            <person name="Walter F."/>
            <person name="Albersmeier A."/>
            <person name="Kalinowski J."/>
            <person name="Ruckert C."/>
        </authorList>
    </citation>
    <scope>NUCLEOTIDE SEQUENCE</scope>
    <source>
        <strain evidence="4">CGMCC 4.7679</strain>
    </source>
</reference>
<proteinExistence type="inferred from homology"/>
<dbReference type="PROSITE" id="PS51786">
    <property type="entry name" value="LON_PROTEOLYTIC"/>
    <property type="match status" value="1"/>
</dbReference>
<evidence type="ECO:0000313" key="4">
    <source>
        <dbReference type="EMBL" id="GHF80069.1"/>
    </source>
</evidence>
<gene>
    <name evidence="4" type="ORF">GCM10017566_62900</name>
</gene>
<keyword evidence="5" id="KW-1185">Reference proteome</keyword>
<dbReference type="InterPro" id="IPR020568">
    <property type="entry name" value="Ribosomal_Su5_D2-typ_SF"/>
</dbReference>
<dbReference type="Gene3D" id="2.30.42.10">
    <property type="match status" value="1"/>
</dbReference>
<dbReference type="GO" id="GO:0005524">
    <property type="term" value="F:ATP binding"/>
    <property type="evidence" value="ECO:0007669"/>
    <property type="project" value="InterPro"/>
</dbReference>
<dbReference type="PROSITE" id="PS50106">
    <property type="entry name" value="PDZ"/>
    <property type="match status" value="1"/>
</dbReference>
<dbReference type="GO" id="GO:0030163">
    <property type="term" value="P:protein catabolic process"/>
    <property type="evidence" value="ECO:0007669"/>
    <property type="project" value="InterPro"/>
</dbReference>
<dbReference type="Pfam" id="PF13180">
    <property type="entry name" value="PDZ_2"/>
    <property type="match status" value="1"/>
</dbReference>
<keyword evidence="1" id="KW-0720">Serine protease</keyword>
<dbReference type="InterPro" id="IPR036034">
    <property type="entry name" value="PDZ_sf"/>
</dbReference>
<dbReference type="InterPro" id="IPR014721">
    <property type="entry name" value="Ribsml_uS5_D2-typ_fold_subgr"/>
</dbReference>
<name>A0A8H9M854_9PSEU</name>
<dbReference type="InterPro" id="IPR001478">
    <property type="entry name" value="PDZ"/>
</dbReference>
<feature type="active site" evidence="1">
    <location>
        <position position="278"/>
    </location>
</feature>
<dbReference type="EC" id="3.4.21.53" evidence="1"/>
<evidence type="ECO:0000259" key="2">
    <source>
        <dbReference type="PROSITE" id="PS50106"/>
    </source>
</evidence>
<comment type="catalytic activity">
    <reaction evidence="1">
        <text>Hydrolysis of proteins in presence of ATP.</text>
        <dbReference type="EC" id="3.4.21.53"/>
    </reaction>
</comment>
<feature type="domain" description="PDZ" evidence="2">
    <location>
        <begin position="104"/>
        <end position="185"/>
    </location>
</feature>
<dbReference type="SMART" id="SM00228">
    <property type="entry name" value="PDZ"/>
    <property type="match status" value="1"/>
</dbReference>
<organism evidence="4 5">
    <name type="scientific">Amycolatopsis bartoniae</name>
    <dbReference type="NCBI Taxonomy" id="941986"/>
    <lineage>
        <taxon>Bacteria</taxon>
        <taxon>Bacillati</taxon>
        <taxon>Actinomycetota</taxon>
        <taxon>Actinomycetes</taxon>
        <taxon>Pseudonocardiales</taxon>
        <taxon>Pseudonocardiaceae</taxon>
        <taxon>Amycolatopsis</taxon>
    </lineage>
</organism>
<feature type="active site" evidence="1">
    <location>
        <position position="233"/>
    </location>
</feature>
<reference evidence="4" key="2">
    <citation type="submission" date="2020-09" db="EMBL/GenBank/DDBJ databases">
        <authorList>
            <person name="Sun Q."/>
            <person name="Zhou Y."/>
        </authorList>
    </citation>
    <scope>NUCLEOTIDE SEQUENCE</scope>
    <source>
        <strain evidence="4">CGMCC 4.7679</strain>
    </source>
</reference>
<dbReference type="SUPFAM" id="SSF54211">
    <property type="entry name" value="Ribosomal protein S5 domain 2-like"/>
    <property type="match status" value="1"/>
</dbReference>
<evidence type="ECO:0000259" key="3">
    <source>
        <dbReference type="PROSITE" id="PS51786"/>
    </source>
</evidence>
<dbReference type="GO" id="GO:0004252">
    <property type="term" value="F:serine-type endopeptidase activity"/>
    <property type="evidence" value="ECO:0007669"/>
    <property type="project" value="UniProtKB-UniRule"/>
</dbReference>
<evidence type="ECO:0000313" key="5">
    <source>
        <dbReference type="Proteomes" id="UP000658656"/>
    </source>
</evidence>
<dbReference type="AlphaFoldDB" id="A0A8H9M854"/>
<comment type="caution">
    <text evidence="4">The sequence shown here is derived from an EMBL/GenBank/DDBJ whole genome shotgun (WGS) entry which is preliminary data.</text>
</comment>
<evidence type="ECO:0000256" key="1">
    <source>
        <dbReference type="PROSITE-ProRule" id="PRU01122"/>
    </source>
</evidence>
<accession>A0A8H9M854</accession>
<dbReference type="RefSeq" id="WP_183176903.1">
    <property type="nucleotide sequence ID" value="NZ_BNAV01000013.1"/>
</dbReference>
<protein>
    <recommendedName>
        <fullName evidence="1">endopeptidase La</fullName>
        <ecNumber evidence="1">3.4.21.53</ecNumber>
    </recommendedName>
</protein>
<feature type="domain" description="Lon proteolytic" evidence="3">
    <location>
        <begin position="228"/>
        <end position="326"/>
    </location>
</feature>
<keyword evidence="1" id="KW-0378">Hydrolase</keyword>
<dbReference type="Pfam" id="PF05362">
    <property type="entry name" value="Lon_C"/>
    <property type="match status" value="1"/>
</dbReference>
<dbReference type="InterPro" id="IPR008269">
    <property type="entry name" value="Lon_proteolytic"/>
</dbReference>
<dbReference type="Gene3D" id="3.30.230.10">
    <property type="match status" value="1"/>
</dbReference>
<dbReference type="GO" id="GO:0004176">
    <property type="term" value="F:ATP-dependent peptidase activity"/>
    <property type="evidence" value="ECO:0007669"/>
    <property type="project" value="UniProtKB-UniRule"/>
</dbReference>
<dbReference type="Proteomes" id="UP000658656">
    <property type="component" value="Unassembled WGS sequence"/>
</dbReference>
<dbReference type="InterPro" id="IPR027065">
    <property type="entry name" value="Lon_Prtase"/>
</dbReference>
<dbReference type="PANTHER" id="PTHR10046">
    <property type="entry name" value="ATP DEPENDENT LON PROTEASE FAMILY MEMBER"/>
    <property type="match status" value="1"/>
</dbReference>
<keyword evidence="1" id="KW-0645">Protease</keyword>
<sequence length="335" mass="34696">MLLSALLVVAFGLTGAFVRVPYVAIGPGPTYDTLGDVNGAPVIQISGQQTYPTGGELRMTTVSLNDQITLFGALGLWASGRYALAPREEYFKPGESDEQVQQENVKEFQDSQSNAEVAALRHLGYPIKVLAQDVVAGSPADKVLAAGDRLLTVNGKQVTQEDDVRAALVGTKPGQTVSITFQHGTDAPRTSTLALAPNPDPNTPQGFMGLQPVDRADVPFDVKVSLQDVGGPSAGLMFALAIVDRLTPGELVPGEHVAGTGEIDEKGNVGAIGGISFKVVGAREAGATVFLTPAQNCAEAAAAVPDGLKLVKVTTLDSALTALDDLKAGRPAPSC</sequence>
<dbReference type="GO" id="GO:0006508">
    <property type="term" value="P:proteolysis"/>
    <property type="evidence" value="ECO:0007669"/>
    <property type="project" value="UniProtKB-KW"/>
</dbReference>
<dbReference type="SUPFAM" id="SSF50156">
    <property type="entry name" value="PDZ domain-like"/>
    <property type="match status" value="1"/>
</dbReference>
<dbReference type="EMBL" id="BNAV01000013">
    <property type="protein sequence ID" value="GHF80069.1"/>
    <property type="molecule type" value="Genomic_DNA"/>
</dbReference>
<comment type="similarity">
    <text evidence="1">Belongs to the peptidase S16 family.</text>
</comment>